<dbReference type="InterPro" id="IPR002931">
    <property type="entry name" value="Transglutaminase-like"/>
</dbReference>
<proteinExistence type="predicted"/>
<sequence>MTRLRIEHRTCYTYDRPVSVSYNEARMTPVTDAQQVVLESSVKVSPAGAVLSSYRDYWGTRVTAFDLQIPHDFLEVAAVSTVEVHRSGRVLPEEENVGWDGLGTDAVLDEFSDWLPQTPLSEPGAEVRKLVAGLVDGRGPHAAAHTVMDWMKGEMQYVKGVTGVQSNAEEVWNHRQGVCQDLAHLGIGALRSLGIPARYVSGYLHPRPEASVGETVAGQSHAWLEWWDGQWQGWDPTNAGPVGDFHVSVARGRDYRDVPPLKGILSGGGGSQLQVSVEVTRIA</sequence>
<comment type="caution">
    <text evidence="2">The sequence shown here is derived from an EMBL/GenBank/DDBJ whole genome shotgun (WGS) entry which is preliminary data.</text>
</comment>
<evidence type="ECO:0000313" key="3">
    <source>
        <dbReference type="Proteomes" id="UP000544090"/>
    </source>
</evidence>
<dbReference type="Pfam" id="PF08379">
    <property type="entry name" value="Bact_transglu_N"/>
    <property type="match status" value="1"/>
</dbReference>
<dbReference type="PANTHER" id="PTHR33490:SF6">
    <property type="entry name" value="SLL1049 PROTEIN"/>
    <property type="match status" value="1"/>
</dbReference>
<protein>
    <submittedName>
        <fullName evidence="2">Transglutaminase family protein</fullName>
    </submittedName>
</protein>
<dbReference type="PANTHER" id="PTHR33490">
    <property type="entry name" value="BLR5614 PROTEIN-RELATED"/>
    <property type="match status" value="1"/>
</dbReference>
<keyword evidence="3" id="KW-1185">Reference proteome</keyword>
<dbReference type="Gene3D" id="3.10.620.30">
    <property type="match status" value="1"/>
</dbReference>
<dbReference type="EMBL" id="JAAZSQ010000003">
    <property type="protein sequence ID" value="NKX53902.1"/>
    <property type="molecule type" value="Genomic_DNA"/>
</dbReference>
<dbReference type="InterPro" id="IPR013589">
    <property type="entry name" value="Bac_transglu_N"/>
</dbReference>
<dbReference type="AlphaFoldDB" id="A0A7X6K347"/>
<organism evidence="2 3">
    <name type="scientific">Arthrobacter mobilis</name>
    <dbReference type="NCBI Taxonomy" id="2724944"/>
    <lineage>
        <taxon>Bacteria</taxon>
        <taxon>Bacillati</taxon>
        <taxon>Actinomycetota</taxon>
        <taxon>Actinomycetes</taxon>
        <taxon>Micrococcales</taxon>
        <taxon>Micrococcaceae</taxon>
        <taxon>Arthrobacter</taxon>
    </lineage>
</organism>
<accession>A0A7X6K347</accession>
<reference evidence="2 3" key="1">
    <citation type="submission" date="2020-04" db="EMBL/GenBank/DDBJ databases">
        <title>Arthrobacter sp. nov.</title>
        <authorList>
            <person name="Liu S."/>
        </authorList>
    </citation>
    <scope>NUCLEOTIDE SEQUENCE [LARGE SCALE GENOMIC DNA]</scope>
    <source>
        <strain evidence="2 3">E918</strain>
    </source>
</reference>
<dbReference type="SUPFAM" id="SSF54001">
    <property type="entry name" value="Cysteine proteinases"/>
    <property type="match status" value="1"/>
</dbReference>
<name>A0A7X6K347_9MICC</name>
<dbReference type="Pfam" id="PF01841">
    <property type="entry name" value="Transglut_core"/>
    <property type="match status" value="1"/>
</dbReference>
<dbReference type="InterPro" id="IPR038765">
    <property type="entry name" value="Papain-like_cys_pep_sf"/>
</dbReference>
<gene>
    <name evidence="2" type="ORF">HGG74_04975</name>
</gene>
<dbReference type="Proteomes" id="UP000544090">
    <property type="component" value="Unassembled WGS sequence"/>
</dbReference>
<evidence type="ECO:0000313" key="2">
    <source>
        <dbReference type="EMBL" id="NKX53902.1"/>
    </source>
</evidence>
<dbReference type="RefSeq" id="WP_168485252.1">
    <property type="nucleotide sequence ID" value="NZ_JAAZSQ010000003.1"/>
</dbReference>
<dbReference type="SMART" id="SM00460">
    <property type="entry name" value="TGc"/>
    <property type="match status" value="1"/>
</dbReference>
<evidence type="ECO:0000259" key="1">
    <source>
        <dbReference type="SMART" id="SM00460"/>
    </source>
</evidence>
<feature type="domain" description="Transglutaminase-like" evidence="1">
    <location>
        <begin position="171"/>
        <end position="238"/>
    </location>
</feature>